<dbReference type="AlphaFoldDB" id="A0A811YM64"/>
<name>A0A811YM64_NYCPR</name>
<dbReference type="EMBL" id="CAJHUB010000677">
    <property type="protein sequence ID" value="CAD7676367.1"/>
    <property type="molecule type" value="Genomic_DNA"/>
</dbReference>
<evidence type="ECO:0000313" key="1">
    <source>
        <dbReference type="EMBL" id="CAD7676367.1"/>
    </source>
</evidence>
<reference evidence="1" key="1">
    <citation type="submission" date="2020-12" db="EMBL/GenBank/DDBJ databases">
        <authorList>
            <consortium name="Molecular Ecology Group"/>
        </authorList>
    </citation>
    <scope>NUCLEOTIDE SEQUENCE</scope>
    <source>
        <strain evidence="1">TBG_1078</strain>
    </source>
</reference>
<evidence type="ECO:0000313" key="2">
    <source>
        <dbReference type="Proteomes" id="UP000645828"/>
    </source>
</evidence>
<comment type="caution">
    <text evidence="1">The sequence shown here is derived from an EMBL/GenBank/DDBJ whole genome shotgun (WGS) entry which is preliminary data.</text>
</comment>
<protein>
    <submittedName>
        <fullName evidence="1">(raccoon dog) hypothetical protein</fullName>
    </submittedName>
</protein>
<proteinExistence type="predicted"/>
<keyword evidence="2" id="KW-1185">Reference proteome</keyword>
<accession>A0A811YM64</accession>
<sequence length="145" mass="15730">MSNEPGIMNWAGLALIKENQQMVMAPLVPTNWPAMLLYDKCPMWMERRGVHTSEDLTGALPACSGQLSAGLRHPCPGRWPVSPSCHILPEPPGASHLRACGGSKQSTYLCWGTWSFHSGSQRYIRAKGKAGGRPGLLTPATHPQT</sequence>
<gene>
    <name evidence="1" type="ORF">NYPRO_LOCUS9162</name>
</gene>
<dbReference type="Proteomes" id="UP000645828">
    <property type="component" value="Unassembled WGS sequence"/>
</dbReference>
<organism evidence="1 2">
    <name type="scientific">Nyctereutes procyonoides</name>
    <name type="common">Raccoon dog</name>
    <name type="synonym">Canis procyonoides</name>
    <dbReference type="NCBI Taxonomy" id="34880"/>
    <lineage>
        <taxon>Eukaryota</taxon>
        <taxon>Metazoa</taxon>
        <taxon>Chordata</taxon>
        <taxon>Craniata</taxon>
        <taxon>Vertebrata</taxon>
        <taxon>Euteleostomi</taxon>
        <taxon>Mammalia</taxon>
        <taxon>Eutheria</taxon>
        <taxon>Laurasiatheria</taxon>
        <taxon>Carnivora</taxon>
        <taxon>Caniformia</taxon>
        <taxon>Canidae</taxon>
        <taxon>Nyctereutes</taxon>
    </lineage>
</organism>